<dbReference type="GO" id="GO:0006529">
    <property type="term" value="P:asparagine biosynthetic process"/>
    <property type="evidence" value="ECO:0007669"/>
    <property type="project" value="UniProtKB-KW"/>
</dbReference>
<gene>
    <name evidence="6" type="ORF">CFN78_04170</name>
</gene>
<evidence type="ECO:0000313" key="6">
    <source>
        <dbReference type="EMBL" id="OZM74337.1"/>
    </source>
</evidence>
<dbReference type="EMBL" id="NKYE01000002">
    <property type="protein sequence ID" value="OZM74337.1"/>
    <property type="molecule type" value="Genomic_DNA"/>
</dbReference>
<dbReference type="Pfam" id="PF00733">
    <property type="entry name" value="Asn_synthase"/>
    <property type="match status" value="1"/>
</dbReference>
<keyword evidence="7" id="KW-1185">Reference proteome</keyword>
<accession>A0A263D9X4</accession>
<keyword evidence="3" id="KW-0028">Amino-acid biosynthesis</keyword>
<dbReference type="InParanoid" id="A0A263D9X4"/>
<dbReference type="SUPFAM" id="SSF52402">
    <property type="entry name" value="Adenine nucleotide alpha hydrolases-like"/>
    <property type="match status" value="1"/>
</dbReference>
<dbReference type="SUPFAM" id="SSF56235">
    <property type="entry name" value="N-terminal nucleophile aminohydrolases (Ntn hydrolases)"/>
    <property type="match status" value="1"/>
</dbReference>
<comment type="catalytic activity">
    <reaction evidence="4">
        <text>L-aspartate + L-glutamine + ATP + H2O = L-asparagine + L-glutamate + AMP + diphosphate + H(+)</text>
        <dbReference type="Rhea" id="RHEA:12228"/>
        <dbReference type="ChEBI" id="CHEBI:15377"/>
        <dbReference type="ChEBI" id="CHEBI:15378"/>
        <dbReference type="ChEBI" id="CHEBI:29985"/>
        <dbReference type="ChEBI" id="CHEBI:29991"/>
        <dbReference type="ChEBI" id="CHEBI:30616"/>
        <dbReference type="ChEBI" id="CHEBI:33019"/>
        <dbReference type="ChEBI" id="CHEBI:58048"/>
        <dbReference type="ChEBI" id="CHEBI:58359"/>
        <dbReference type="ChEBI" id="CHEBI:456215"/>
        <dbReference type="EC" id="6.3.5.4"/>
    </reaction>
</comment>
<dbReference type="AlphaFoldDB" id="A0A263D9X4"/>
<evidence type="ECO:0000313" key="7">
    <source>
        <dbReference type="Proteomes" id="UP000242444"/>
    </source>
</evidence>
<evidence type="ECO:0000256" key="4">
    <source>
        <dbReference type="ARBA" id="ARBA00048741"/>
    </source>
</evidence>
<comment type="pathway">
    <text evidence="1">Amino-acid biosynthesis; L-asparagine biosynthesis; L-asparagine from L-aspartate (L-Gln route): step 1/1.</text>
</comment>
<protein>
    <recommendedName>
        <fullName evidence="2">asparagine synthase (glutamine-hydrolyzing)</fullName>
        <ecNumber evidence="2">6.3.5.4</ecNumber>
    </recommendedName>
</protein>
<dbReference type="InterPro" id="IPR001962">
    <property type="entry name" value="Asn_synthase"/>
</dbReference>
<proteinExistence type="predicted"/>
<dbReference type="InterPro" id="IPR014729">
    <property type="entry name" value="Rossmann-like_a/b/a_fold"/>
</dbReference>
<keyword evidence="3" id="KW-0061">Asparagine biosynthesis</keyword>
<name>A0A263D9X4_9PSEU</name>
<dbReference type="PANTHER" id="PTHR43284">
    <property type="entry name" value="ASPARAGINE SYNTHETASE (GLUTAMINE-HYDROLYZING)"/>
    <property type="match status" value="1"/>
</dbReference>
<evidence type="ECO:0000256" key="1">
    <source>
        <dbReference type="ARBA" id="ARBA00005187"/>
    </source>
</evidence>
<dbReference type="Proteomes" id="UP000242444">
    <property type="component" value="Unassembled WGS sequence"/>
</dbReference>
<dbReference type="Gene3D" id="3.40.50.620">
    <property type="entry name" value="HUPs"/>
    <property type="match status" value="2"/>
</dbReference>
<sequence>MEHGTPFFVVLPDTGHGDTVLHHPSLAAQDVETVRHASGRPWLIGRWDGELRVVRSGTDALAVIGLTSATDVELRAALAAWDSSGEPVRLTRQWAGDFHVIASVGHRIWSRGTAYGTRRMFHTEYAGMTVASDRAAALARLTGAPIDRVGLATRLITPTPYPLGDRPLWTGVHPVRPGHHLVSAEGNAPRTVRWHRPPRAEIPLAEGATAVRAALERAVALRTGGVDRVSADLSGGLDSTSLVFLAARELDPQHLLVCTGSDNPENCDDLRWARTAAAHLPGVEHTVFSGADRPPFYEGLLDEQVAFDGPTELSMHRKRIFSALRGMAERGSRLHLNGLGGDHLFLGQAAHYHSPLPRHPLLWLRHIRGYRALFSWRWRELLPALADRSSFGDTMRAMDLANTDPITFNTVVLAWCYPPRVPSWITGTTRELVTEAVAGAADTPPLADNRGEHIELDATELVTREIPGWRDVARRHGVTFATPYFDDQVVDAARSVRLRDRSTPFAYKPLLAAAMRGVVPEEMTRRRTKATGEGALNAGLRQEREALASLWDDSVLGELGLVDTGELRRVSLSPLSEGTAENGLGDTVAAELWARSATPTGATPTPERSVRT</sequence>
<reference evidence="6 7" key="1">
    <citation type="submission" date="2017-07" db="EMBL/GenBank/DDBJ databases">
        <title>Amycolatopsis antarcticus sp. nov., isolated from the surface of an Antarcticus brown macroalga.</title>
        <authorList>
            <person name="Wang J."/>
            <person name="Leiva S."/>
            <person name="Huang J."/>
            <person name="Huang Y."/>
        </authorList>
    </citation>
    <scope>NUCLEOTIDE SEQUENCE [LARGE SCALE GENOMIC DNA]</scope>
    <source>
        <strain evidence="6 7">AU-G6</strain>
    </source>
</reference>
<dbReference type="GO" id="GO:0004066">
    <property type="term" value="F:asparagine synthase (glutamine-hydrolyzing) activity"/>
    <property type="evidence" value="ECO:0007669"/>
    <property type="project" value="UniProtKB-EC"/>
</dbReference>
<comment type="caution">
    <text evidence="6">The sequence shown here is derived from an EMBL/GenBank/DDBJ whole genome shotgun (WGS) entry which is preliminary data.</text>
</comment>
<evidence type="ECO:0000259" key="5">
    <source>
        <dbReference type="Pfam" id="PF00733"/>
    </source>
</evidence>
<dbReference type="InterPro" id="IPR029055">
    <property type="entry name" value="Ntn_hydrolases_N"/>
</dbReference>
<dbReference type="InterPro" id="IPR051786">
    <property type="entry name" value="ASN_synthetase/amidase"/>
</dbReference>
<evidence type="ECO:0000256" key="2">
    <source>
        <dbReference type="ARBA" id="ARBA00012737"/>
    </source>
</evidence>
<evidence type="ECO:0000256" key="3">
    <source>
        <dbReference type="ARBA" id="ARBA00022888"/>
    </source>
</evidence>
<dbReference type="PANTHER" id="PTHR43284:SF1">
    <property type="entry name" value="ASPARAGINE SYNTHETASE"/>
    <property type="match status" value="1"/>
</dbReference>
<organism evidence="6 7">
    <name type="scientific">Amycolatopsis antarctica</name>
    <dbReference type="NCBI Taxonomy" id="1854586"/>
    <lineage>
        <taxon>Bacteria</taxon>
        <taxon>Bacillati</taxon>
        <taxon>Actinomycetota</taxon>
        <taxon>Actinomycetes</taxon>
        <taxon>Pseudonocardiales</taxon>
        <taxon>Pseudonocardiaceae</taxon>
        <taxon>Amycolatopsis</taxon>
    </lineage>
</organism>
<dbReference type="EC" id="6.3.5.4" evidence="2"/>
<feature type="domain" description="Asparagine synthetase" evidence="5">
    <location>
        <begin position="211"/>
        <end position="576"/>
    </location>
</feature>